<feature type="region of interest" description="Disordered" evidence="2">
    <location>
        <begin position="55"/>
        <end position="96"/>
    </location>
</feature>
<accession>A0A2J6RG40</accession>
<reference evidence="4 5" key="1">
    <citation type="submission" date="2016-04" db="EMBL/GenBank/DDBJ databases">
        <title>A degradative enzymes factory behind the ericoid mycorrhizal symbiosis.</title>
        <authorList>
            <consortium name="DOE Joint Genome Institute"/>
            <person name="Martino E."/>
            <person name="Morin E."/>
            <person name="Grelet G."/>
            <person name="Kuo A."/>
            <person name="Kohler A."/>
            <person name="Daghino S."/>
            <person name="Barry K."/>
            <person name="Choi C."/>
            <person name="Cichocki N."/>
            <person name="Clum A."/>
            <person name="Copeland A."/>
            <person name="Hainaut M."/>
            <person name="Haridas S."/>
            <person name="Labutti K."/>
            <person name="Lindquist E."/>
            <person name="Lipzen A."/>
            <person name="Khouja H.-R."/>
            <person name="Murat C."/>
            <person name="Ohm R."/>
            <person name="Olson A."/>
            <person name="Spatafora J."/>
            <person name="Veneault-Fourrey C."/>
            <person name="Henrissat B."/>
            <person name="Grigoriev I."/>
            <person name="Martin F."/>
            <person name="Perotto S."/>
        </authorList>
    </citation>
    <scope>NUCLEOTIDE SEQUENCE [LARGE SCALE GENOMIC DNA]</scope>
    <source>
        <strain evidence="4 5">F</strain>
    </source>
</reference>
<dbReference type="GO" id="GO:0005634">
    <property type="term" value="C:nucleus"/>
    <property type="evidence" value="ECO:0007669"/>
    <property type="project" value="TreeGrafter"/>
</dbReference>
<dbReference type="Proteomes" id="UP000235786">
    <property type="component" value="Unassembled WGS sequence"/>
</dbReference>
<dbReference type="PROSITE" id="PS50048">
    <property type="entry name" value="ZN2_CY6_FUNGAL_2"/>
    <property type="match status" value="1"/>
</dbReference>
<protein>
    <recommendedName>
        <fullName evidence="3">Zn(2)-C6 fungal-type domain-containing protein</fullName>
    </recommendedName>
</protein>
<dbReference type="PANTHER" id="PTHR31644">
    <property type="entry name" value="TRANSCRIPTIONAL ACTIVATOR ARO80-RELATED"/>
    <property type="match status" value="1"/>
</dbReference>
<sequence length="827" mass="91553">MEKPHARTAQRDFQRTYQACIPCRNRKAKCELGSDGQPPCGRCRRQLQECVFTAGRSASKRSRQGDNDNDLSPLARDPSTRSMRSRTGKYSQSDGNVQSQFLDHATVQSPGTGQLATEQAVNNGATTSSSSFQRQRSPTSASGLAPSVLRTVISSGNDALNILFEAASHDMINPTFDSNPTDGPLHQQMPPTWATASPPAETHASDGTPGTVSLRSHHDALPQPMDFPPPSAELLRLWGACRFVTMGWVTAKDAIFYIDLFFRNMAPLSPILTDYYASHNHHYELITQEPMLCCTILLLSTRYHVLPGLAGMSKSYFLHNRLWKHWQEVMMRVTFGQEKGIETSLRTVGTIESLLLMCEWHPRSIHFPPEGGGWDSSLLVRVPDLTSNPEEPATPSNQWLEEVIQPARRSDRMSWMLLGSAISLAHEIGIFDFQSRRSDVTNGENADPAMSHHRRRSRAQKLLHVFTNHLASRLGCTSSVVPQTMAYSTVSVFEAGSSAGGAKDEWDSFIDAWIALTKLLKSVTDVFFPSAAVTREHLLSGRYIGLLDHFRPLLAQWSEKHLDNASDLKDTFREILFIEYQFLKVFINSLGMQAVVERTLANANAGAQGLKETLSINVQDADFEFIQEVISACSQILEKVSTLAESGTLRFSPVRFYLRATSSSVFLLKALSLGVHNTKLQASLDILDRSIQALKACTLDDMHLAPRYASLLEVHVTSLRRHFMVSASNQAPSQSHRMARHPSASRPWGGADEAVDLTTGGSLCVLPRVSAAIPSFDPDIEMHEFSADDWLSLPFDPSMAPFPLDGNLIFPGQEGGELDFVWNLSSV</sequence>
<dbReference type="EMBL" id="KZ613949">
    <property type="protein sequence ID" value="PMD37481.1"/>
    <property type="molecule type" value="Genomic_DNA"/>
</dbReference>
<dbReference type="PROSITE" id="PS00463">
    <property type="entry name" value="ZN2_CY6_FUNGAL_1"/>
    <property type="match status" value="1"/>
</dbReference>
<dbReference type="GO" id="GO:0008270">
    <property type="term" value="F:zinc ion binding"/>
    <property type="evidence" value="ECO:0007669"/>
    <property type="project" value="InterPro"/>
</dbReference>
<feature type="region of interest" description="Disordered" evidence="2">
    <location>
        <begin position="728"/>
        <end position="748"/>
    </location>
</feature>
<dbReference type="OrthoDB" id="2262349at2759"/>
<dbReference type="AlphaFoldDB" id="A0A2J6RG40"/>
<dbReference type="SMART" id="SM00066">
    <property type="entry name" value="GAL4"/>
    <property type="match status" value="1"/>
</dbReference>
<evidence type="ECO:0000256" key="1">
    <source>
        <dbReference type="ARBA" id="ARBA00023242"/>
    </source>
</evidence>
<evidence type="ECO:0000313" key="5">
    <source>
        <dbReference type="Proteomes" id="UP000235786"/>
    </source>
</evidence>
<feature type="compositionally biased region" description="Low complexity" evidence="2">
    <location>
        <begin position="126"/>
        <end position="140"/>
    </location>
</feature>
<dbReference type="CDD" id="cd12148">
    <property type="entry name" value="fungal_TF_MHR"/>
    <property type="match status" value="1"/>
</dbReference>
<gene>
    <name evidence="4" type="ORF">L207DRAFT_636173</name>
</gene>
<dbReference type="InterPro" id="IPR001138">
    <property type="entry name" value="Zn2Cys6_DnaBD"/>
</dbReference>
<dbReference type="SUPFAM" id="SSF57701">
    <property type="entry name" value="Zn2/Cys6 DNA-binding domain"/>
    <property type="match status" value="1"/>
</dbReference>
<dbReference type="GO" id="GO:0045944">
    <property type="term" value="P:positive regulation of transcription by RNA polymerase II"/>
    <property type="evidence" value="ECO:0007669"/>
    <property type="project" value="TreeGrafter"/>
</dbReference>
<feature type="domain" description="Zn(2)-C6 fungal-type" evidence="3">
    <location>
        <begin position="19"/>
        <end position="52"/>
    </location>
</feature>
<keyword evidence="5" id="KW-1185">Reference proteome</keyword>
<evidence type="ECO:0000313" key="4">
    <source>
        <dbReference type="EMBL" id="PMD37481.1"/>
    </source>
</evidence>
<dbReference type="CDD" id="cd00067">
    <property type="entry name" value="GAL4"/>
    <property type="match status" value="1"/>
</dbReference>
<name>A0A2J6RG40_HYAVF</name>
<dbReference type="GO" id="GO:0009074">
    <property type="term" value="P:aromatic amino acid family catabolic process"/>
    <property type="evidence" value="ECO:0007669"/>
    <property type="project" value="TreeGrafter"/>
</dbReference>
<evidence type="ECO:0000256" key="2">
    <source>
        <dbReference type="SAM" id="MobiDB-lite"/>
    </source>
</evidence>
<keyword evidence="1" id="KW-0539">Nucleus</keyword>
<dbReference type="PANTHER" id="PTHR31644:SF3">
    <property type="entry name" value="ZN(II)2CYS6 TRANSCRIPTION FACTOR (EUROFUNG)"/>
    <property type="match status" value="1"/>
</dbReference>
<dbReference type="InterPro" id="IPR036864">
    <property type="entry name" value="Zn2-C6_fun-type_DNA-bd_sf"/>
</dbReference>
<proteinExistence type="predicted"/>
<dbReference type="GO" id="GO:0000981">
    <property type="term" value="F:DNA-binding transcription factor activity, RNA polymerase II-specific"/>
    <property type="evidence" value="ECO:0007669"/>
    <property type="project" value="InterPro"/>
</dbReference>
<dbReference type="STRING" id="1149755.A0A2J6RG40"/>
<dbReference type="Pfam" id="PF00172">
    <property type="entry name" value="Zn_clus"/>
    <property type="match status" value="1"/>
</dbReference>
<evidence type="ECO:0000259" key="3">
    <source>
        <dbReference type="PROSITE" id="PS50048"/>
    </source>
</evidence>
<feature type="region of interest" description="Disordered" evidence="2">
    <location>
        <begin position="193"/>
        <end position="221"/>
    </location>
</feature>
<dbReference type="Gene3D" id="4.10.240.10">
    <property type="entry name" value="Zn(2)-C6 fungal-type DNA-binding domain"/>
    <property type="match status" value="1"/>
</dbReference>
<organism evidence="4 5">
    <name type="scientific">Hyaloscypha variabilis (strain UAMH 11265 / GT02V1 / F)</name>
    <name type="common">Meliniomyces variabilis</name>
    <dbReference type="NCBI Taxonomy" id="1149755"/>
    <lineage>
        <taxon>Eukaryota</taxon>
        <taxon>Fungi</taxon>
        <taxon>Dikarya</taxon>
        <taxon>Ascomycota</taxon>
        <taxon>Pezizomycotina</taxon>
        <taxon>Leotiomycetes</taxon>
        <taxon>Helotiales</taxon>
        <taxon>Hyaloscyphaceae</taxon>
        <taxon>Hyaloscypha</taxon>
        <taxon>Hyaloscypha variabilis</taxon>
    </lineage>
</organism>
<dbReference type="InterPro" id="IPR052780">
    <property type="entry name" value="AAA_Catabolism_Regulators"/>
</dbReference>
<feature type="region of interest" description="Disordered" evidence="2">
    <location>
        <begin position="122"/>
        <end position="143"/>
    </location>
</feature>